<evidence type="ECO:0000313" key="2">
    <source>
        <dbReference type="EMBL" id="KAB1206447.1"/>
    </source>
</evidence>
<name>A0A6A1V3N5_9ROSI</name>
<gene>
    <name evidence="2" type="ORF">CJ030_MR7G000097</name>
</gene>
<dbReference type="InterPro" id="IPR056698">
    <property type="entry name" value="DUF7796"/>
</dbReference>
<sequence>MSSLDLGWSWTYWLNETIELCDAHGEWEAGWERIFDRVPRKKLTAKRKRVRNLKLQGCIDDFKEMKRRKTGRWETPSVEEICRLGLEMPK</sequence>
<protein>
    <recommendedName>
        <fullName evidence="1">DUF7796 domain-containing protein</fullName>
    </recommendedName>
</protein>
<proteinExistence type="predicted"/>
<dbReference type="PANTHER" id="PTHR35112">
    <property type="entry name" value="OS08G0360500 PROTEIN"/>
    <property type="match status" value="1"/>
</dbReference>
<dbReference type="AlphaFoldDB" id="A0A6A1V3N5"/>
<dbReference type="EMBL" id="RXIC02000025">
    <property type="protein sequence ID" value="KAB1206447.1"/>
    <property type="molecule type" value="Genomic_DNA"/>
</dbReference>
<keyword evidence="3" id="KW-1185">Reference proteome</keyword>
<feature type="domain" description="DUF7796" evidence="1">
    <location>
        <begin position="1"/>
        <end position="87"/>
    </location>
</feature>
<evidence type="ECO:0000313" key="3">
    <source>
        <dbReference type="Proteomes" id="UP000516437"/>
    </source>
</evidence>
<reference evidence="2 3" key="1">
    <citation type="journal article" date="2019" name="Plant Biotechnol. J.">
        <title>The red bayberry genome and genetic basis of sex determination.</title>
        <authorList>
            <person name="Jia H.M."/>
            <person name="Jia H.J."/>
            <person name="Cai Q.L."/>
            <person name="Wang Y."/>
            <person name="Zhao H.B."/>
            <person name="Yang W.F."/>
            <person name="Wang G.Y."/>
            <person name="Li Y.H."/>
            <person name="Zhan D.L."/>
            <person name="Shen Y.T."/>
            <person name="Niu Q.F."/>
            <person name="Chang L."/>
            <person name="Qiu J."/>
            <person name="Zhao L."/>
            <person name="Xie H.B."/>
            <person name="Fu W.Y."/>
            <person name="Jin J."/>
            <person name="Li X.W."/>
            <person name="Jiao Y."/>
            <person name="Zhou C.C."/>
            <person name="Tu T."/>
            <person name="Chai C.Y."/>
            <person name="Gao J.L."/>
            <person name="Fan L.J."/>
            <person name="van de Weg E."/>
            <person name="Wang J.Y."/>
            <person name="Gao Z.S."/>
        </authorList>
    </citation>
    <scope>NUCLEOTIDE SEQUENCE [LARGE SCALE GENOMIC DNA]</scope>
    <source>
        <tissue evidence="2">Leaves</tissue>
    </source>
</reference>
<dbReference type="PANTHER" id="PTHR35112:SF1">
    <property type="entry name" value="RING_FYVE_PHD ZINC FINGER SUPERFAMILY PROTEIN"/>
    <property type="match status" value="1"/>
</dbReference>
<accession>A0A6A1V3N5</accession>
<organism evidence="2 3">
    <name type="scientific">Morella rubra</name>
    <name type="common">Chinese bayberry</name>
    <dbReference type="NCBI Taxonomy" id="262757"/>
    <lineage>
        <taxon>Eukaryota</taxon>
        <taxon>Viridiplantae</taxon>
        <taxon>Streptophyta</taxon>
        <taxon>Embryophyta</taxon>
        <taxon>Tracheophyta</taxon>
        <taxon>Spermatophyta</taxon>
        <taxon>Magnoliopsida</taxon>
        <taxon>eudicotyledons</taxon>
        <taxon>Gunneridae</taxon>
        <taxon>Pentapetalae</taxon>
        <taxon>rosids</taxon>
        <taxon>fabids</taxon>
        <taxon>Fagales</taxon>
        <taxon>Myricaceae</taxon>
        <taxon>Morella</taxon>
    </lineage>
</organism>
<dbReference type="Proteomes" id="UP000516437">
    <property type="component" value="Chromosome 7"/>
</dbReference>
<evidence type="ECO:0000259" key="1">
    <source>
        <dbReference type="Pfam" id="PF25072"/>
    </source>
</evidence>
<comment type="caution">
    <text evidence="2">The sequence shown here is derived from an EMBL/GenBank/DDBJ whole genome shotgun (WGS) entry which is preliminary data.</text>
</comment>
<dbReference type="Pfam" id="PF25072">
    <property type="entry name" value="DUF7796"/>
    <property type="match status" value="1"/>
</dbReference>
<dbReference type="OrthoDB" id="10336667at2759"/>